<dbReference type="Gene3D" id="3.40.50.150">
    <property type="entry name" value="Vaccinia Virus protein VP39"/>
    <property type="match status" value="1"/>
</dbReference>
<evidence type="ECO:0000259" key="8">
    <source>
        <dbReference type="Pfam" id="PF01555"/>
    </source>
</evidence>
<dbReference type="GO" id="GO:0032259">
    <property type="term" value="P:methylation"/>
    <property type="evidence" value="ECO:0007669"/>
    <property type="project" value="UniProtKB-KW"/>
</dbReference>
<evidence type="ECO:0000256" key="4">
    <source>
        <dbReference type="ARBA" id="ARBA00022679"/>
    </source>
</evidence>
<gene>
    <name evidence="9" type="ORF">V8G58_10585</name>
</gene>
<keyword evidence="10" id="KW-1185">Reference proteome</keyword>
<dbReference type="Pfam" id="PF01555">
    <property type="entry name" value="N6_N4_Mtase"/>
    <property type="match status" value="1"/>
</dbReference>
<feature type="coiled-coil region" evidence="7">
    <location>
        <begin position="279"/>
        <end position="306"/>
    </location>
</feature>
<dbReference type="InterPro" id="IPR002941">
    <property type="entry name" value="DNA_methylase_N4/N6"/>
</dbReference>
<comment type="catalytic activity">
    <reaction evidence="6">
        <text>a 2'-deoxyadenosine in DNA + S-adenosyl-L-methionine = an N(6)-methyl-2'-deoxyadenosine in DNA + S-adenosyl-L-homocysteine + H(+)</text>
        <dbReference type="Rhea" id="RHEA:15197"/>
        <dbReference type="Rhea" id="RHEA-COMP:12418"/>
        <dbReference type="Rhea" id="RHEA-COMP:12419"/>
        <dbReference type="ChEBI" id="CHEBI:15378"/>
        <dbReference type="ChEBI" id="CHEBI:57856"/>
        <dbReference type="ChEBI" id="CHEBI:59789"/>
        <dbReference type="ChEBI" id="CHEBI:90615"/>
        <dbReference type="ChEBI" id="CHEBI:90616"/>
        <dbReference type="EC" id="2.1.1.72"/>
    </reaction>
</comment>
<evidence type="ECO:0000313" key="10">
    <source>
        <dbReference type="Proteomes" id="UP001610100"/>
    </source>
</evidence>
<dbReference type="Proteomes" id="UP001610100">
    <property type="component" value="Unassembled WGS sequence"/>
</dbReference>
<dbReference type="PIRSF" id="PIRSF015855">
    <property type="entry name" value="TypeIII_Mtase_mKpnI"/>
    <property type="match status" value="1"/>
</dbReference>
<evidence type="ECO:0000256" key="2">
    <source>
        <dbReference type="ARBA" id="ARBA00011900"/>
    </source>
</evidence>
<dbReference type="EC" id="2.1.1.72" evidence="2"/>
<protein>
    <recommendedName>
        <fullName evidence="2">site-specific DNA-methyltransferase (adenine-specific)</fullName>
        <ecNumber evidence="2">2.1.1.72</ecNumber>
    </recommendedName>
</protein>
<evidence type="ECO:0000256" key="6">
    <source>
        <dbReference type="ARBA" id="ARBA00047942"/>
    </source>
</evidence>
<accession>A0ABW7N0U3</accession>
<evidence type="ECO:0000256" key="3">
    <source>
        <dbReference type="ARBA" id="ARBA00022603"/>
    </source>
</evidence>
<reference evidence="9 10" key="1">
    <citation type="submission" date="2024-02" db="EMBL/GenBank/DDBJ databases">
        <title>A Gaetbulibacter species isolated from tidal flats and genomic insights of their niches.</title>
        <authorList>
            <person name="Ye Y."/>
        </authorList>
    </citation>
    <scope>NUCLEOTIDE SEQUENCE [LARGE SCALE GENOMIC DNA]</scope>
    <source>
        <strain evidence="9 10">KYW382</strain>
    </source>
</reference>
<organism evidence="9 10">
    <name type="scientific">Gaetbulibacter aestuarii</name>
    <dbReference type="NCBI Taxonomy" id="1502358"/>
    <lineage>
        <taxon>Bacteria</taxon>
        <taxon>Pseudomonadati</taxon>
        <taxon>Bacteroidota</taxon>
        <taxon>Flavobacteriia</taxon>
        <taxon>Flavobacteriales</taxon>
        <taxon>Flavobacteriaceae</taxon>
        <taxon>Gaetbulibacter</taxon>
    </lineage>
</organism>
<sequence>MPTLHWIGKDKVISHHQDVPYRVLEHKYGFSVEKGEKTETTNSGNRIIHGDNLEALKSLLPEYEGKIKCIYIDPPYNTGNESWVYNDNVNHPKIKKWLGEVVGKDGEDLTRHDKWLCMMYPRLKLLYKLLADDGAIFISIDDNEQANLKLMCDEIFGIRNYITNVAVVNNFKGRSDDKYIATAHENLIIYQKGAFETKGVSLPEEYAKDYKLEDENGKYRHLGLRKRGSNAREIDRPNLFYPIYYSKKNNSLSLEKKDDEIEILPKLSNGENGTWRWGKETLLKRLSEVEAKLVKTRNEYDVFQKDYLIKNGIEKRIKPKSFWHGAEFSAEAGTLELKKVFSKKVFETPKSSEFIFYIIQQTTDKNSIILDSFAGSGTTAHAVLNLNKQDGGNRKFILVEMEDYANDITAERVKRVIKGYGKGNKKEEGTGGSFDYYELGLPLFDENQNLNEEVGLPKIREYIWFSETRTSFIEPNAENYFLGKKEDSAFYFIYEKDRLTTLDYDALDLIKTKGEQYIIYADNCLLPKDFMAKNNIIFKKIPRDITRF</sequence>
<name>A0ABW7N0U3_9FLAO</name>
<evidence type="ECO:0000256" key="1">
    <source>
        <dbReference type="ARBA" id="ARBA00006594"/>
    </source>
</evidence>
<comment type="caution">
    <text evidence="9">The sequence shown here is derived from an EMBL/GenBank/DDBJ whole genome shotgun (WGS) entry which is preliminary data.</text>
</comment>
<keyword evidence="3 9" id="KW-0489">Methyltransferase</keyword>
<keyword evidence="7" id="KW-0175">Coiled coil</keyword>
<dbReference type="EMBL" id="JBAWKB010000003">
    <property type="protein sequence ID" value="MFH6772380.1"/>
    <property type="molecule type" value="Genomic_DNA"/>
</dbReference>
<dbReference type="GO" id="GO:0008168">
    <property type="term" value="F:methyltransferase activity"/>
    <property type="evidence" value="ECO:0007669"/>
    <property type="project" value="UniProtKB-KW"/>
</dbReference>
<dbReference type="InterPro" id="IPR029063">
    <property type="entry name" value="SAM-dependent_MTases_sf"/>
</dbReference>
<evidence type="ECO:0000313" key="9">
    <source>
        <dbReference type="EMBL" id="MFH6772380.1"/>
    </source>
</evidence>
<keyword evidence="4 9" id="KW-0808">Transferase</keyword>
<dbReference type="PROSITE" id="PS00092">
    <property type="entry name" value="N6_MTASE"/>
    <property type="match status" value="1"/>
</dbReference>
<dbReference type="SUPFAM" id="SSF53335">
    <property type="entry name" value="S-adenosyl-L-methionine-dependent methyltransferases"/>
    <property type="match status" value="1"/>
</dbReference>
<proteinExistence type="inferred from homology"/>
<dbReference type="InterPro" id="IPR002295">
    <property type="entry name" value="N4/N6-MTase_EcoPI_Mod-like"/>
</dbReference>
<evidence type="ECO:0000256" key="5">
    <source>
        <dbReference type="ARBA" id="ARBA00022691"/>
    </source>
</evidence>
<evidence type="ECO:0000256" key="7">
    <source>
        <dbReference type="SAM" id="Coils"/>
    </source>
</evidence>
<comment type="similarity">
    <text evidence="1">Belongs to the N(4)/N(6)-methyltransferase family.</text>
</comment>
<dbReference type="InterPro" id="IPR002052">
    <property type="entry name" value="DNA_methylase_N6_adenine_CS"/>
</dbReference>
<keyword evidence="5" id="KW-0949">S-adenosyl-L-methionine</keyword>
<dbReference type="RefSeq" id="WP_344737842.1">
    <property type="nucleotide sequence ID" value="NZ_BAABAY010000001.1"/>
</dbReference>
<feature type="domain" description="DNA methylase N-4/N-6" evidence="8">
    <location>
        <begin position="67"/>
        <end position="409"/>
    </location>
</feature>
<dbReference type="PRINTS" id="PR00506">
    <property type="entry name" value="D21N6MTFRASE"/>
</dbReference>